<sequence>CLHLRFRDQSYAGREFYFTICACAVKSHKAVIANIALAHLANYSISLVNI</sequence>
<proteinExistence type="predicted"/>
<dbReference type="AlphaFoldDB" id="A0AAV4J8L1"/>
<protein>
    <recommendedName>
        <fullName evidence="3">Transposase</fullName>
    </recommendedName>
</protein>
<dbReference type="Proteomes" id="UP000762676">
    <property type="component" value="Unassembled WGS sequence"/>
</dbReference>
<dbReference type="EMBL" id="BMAT01013689">
    <property type="protein sequence ID" value="GFS18283.1"/>
    <property type="molecule type" value="Genomic_DNA"/>
</dbReference>
<feature type="non-terminal residue" evidence="1">
    <location>
        <position position="1"/>
    </location>
</feature>
<organism evidence="1 2">
    <name type="scientific">Elysia marginata</name>
    <dbReference type="NCBI Taxonomy" id="1093978"/>
    <lineage>
        <taxon>Eukaryota</taxon>
        <taxon>Metazoa</taxon>
        <taxon>Spiralia</taxon>
        <taxon>Lophotrochozoa</taxon>
        <taxon>Mollusca</taxon>
        <taxon>Gastropoda</taxon>
        <taxon>Heterobranchia</taxon>
        <taxon>Euthyneura</taxon>
        <taxon>Panpulmonata</taxon>
        <taxon>Sacoglossa</taxon>
        <taxon>Placobranchoidea</taxon>
        <taxon>Plakobranchidae</taxon>
        <taxon>Elysia</taxon>
    </lineage>
</organism>
<comment type="caution">
    <text evidence="1">The sequence shown here is derived from an EMBL/GenBank/DDBJ whole genome shotgun (WGS) entry which is preliminary data.</text>
</comment>
<keyword evidence="2" id="KW-1185">Reference proteome</keyword>
<reference evidence="1 2" key="1">
    <citation type="journal article" date="2021" name="Elife">
        <title>Chloroplast acquisition without the gene transfer in kleptoplastic sea slugs, Plakobranchus ocellatus.</title>
        <authorList>
            <person name="Maeda T."/>
            <person name="Takahashi S."/>
            <person name="Yoshida T."/>
            <person name="Shimamura S."/>
            <person name="Takaki Y."/>
            <person name="Nagai Y."/>
            <person name="Toyoda A."/>
            <person name="Suzuki Y."/>
            <person name="Arimoto A."/>
            <person name="Ishii H."/>
            <person name="Satoh N."/>
            <person name="Nishiyama T."/>
            <person name="Hasebe M."/>
            <person name="Maruyama T."/>
            <person name="Minagawa J."/>
            <person name="Obokata J."/>
            <person name="Shigenobu S."/>
        </authorList>
    </citation>
    <scope>NUCLEOTIDE SEQUENCE [LARGE SCALE GENOMIC DNA]</scope>
</reference>
<name>A0AAV4J8L1_9GAST</name>
<evidence type="ECO:0008006" key="3">
    <source>
        <dbReference type="Google" id="ProtNLM"/>
    </source>
</evidence>
<evidence type="ECO:0000313" key="1">
    <source>
        <dbReference type="EMBL" id="GFS18283.1"/>
    </source>
</evidence>
<accession>A0AAV4J8L1</accession>
<gene>
    <name evidence="1" type="ORF">ElyMa_006843400</name>
</gene>
<evidence type="ECO:0000313" key="2">
    <source>
        <dbReference type="Proteomes" id="UP000762676"/>
    </source>
</evidence>